<gene>
    <name evidence="2" type="ORF">DC041_0003694</name>
</gene>
<reference evidence="2 3" key="1">
    <citation type="journal article" date="2019" name="PLoS Pathog.">
        <title>Genome sequence of the bovine parasite Schistosoma bovis Tanzania.</title>
        <authorList>
            <person name="Oey H."/>
            <person name="Zakrzewski M."/>
            <person name="Gobert G."/>
            <person name="Gravermann K."/>
            <person name="Stoye J."/>
            <person name="Jones M."/>
            <person name="Mcmanus D."/>
            <person name="Krause L."/>
        </authorList>
    </citation>
    <scope>NUCLEOTIDE SEQUENCE [LARGE SCALE GENOMIC DNA]</scope>
    <source>
        <strain evidence="2 3">TAN1997</strain>
    </source>
</reference>
<dbReference type="EMBL" id="QMKO01003435">
    <property type="protein sequence ID" value="RTG81342.1"/>
    <property type="molecule type" value="Genomic_DNA"/>
</dbReference>
<dbReference type="GO" id="GO:0005847">
    <property type="term" value="C:mRNA cleavage and polyadenylation specificity factor complex"/>
    <property type="evidence" value="ECO:0007669"/>
    <property type="project" value="TreeGrafter"/>
</dbReference>
<evidence type="ECO:0000259" key="1">
    <source>
        <dbReference type="Pfam" id="PF12295"/>
    </source>
</evidence>
<dbReference type="Pfam" id="PF12295">
    <property type="entry name" value="Symplekin_C"/>
    <property type="match status" value="1"/>
</dbReference>
<proteinExistence type="predicted"/>
<accession>A0A430Q0T4</accession>
<sequence>MINLPLGPLKPEELLVAIHLLEFAKDPSAPPSSNEGKSTKPYVNLQSILHACRVCFAERRLFTQERLSVAIGQLLEQPVLPTLFMRTVMQALALHPRLAGYVINVLVRLIRKQVWKSEKLWDGFIRCCAKTRPQSYQVLLQLPPDRLEAVFQWEPAMRGQVRRYVENFSSAQVSNTDE</sequence>
<dbReference type="PANTHER" id="PTHR15245">
    <property type="entry name" value="SYMPLEKIN-RELATED"/>
    <property type="match status" value="1"/>
</dbReference>
<dbReference type="InterPro" id="IPR021850">
    <property type="entry name" value="Symplekin/Pta1"/>
</dbReference>
<evidence type="ECO:0000313" key="2">
    <source>
        <dbReference type="EMBL" id="RTG81342.1"/>
    </source>
</evidence>
<comment type="caution">
    <text evidence="2">The sequence shown here is derived from an EMBL/GenBank/DDBJ whole genome shotgun (WGS) entry which is preliminary data.</text>
</comment>
<dbReference type="STRING" id="6184.A0A430Q0T4"/>
<dbReference type="Proteomes" id="UP000290809">
    <property type="component" value="Unassembled WGS sequence"/>
</dbReference>
<protein>
    <submittedName>
        <fullName evidence="2">Symplekin</fullName>
    </submittedName>
</protein>
<evidence type="ECO:0000313" key="3">
    <source>
        <dbReference type="Proteomes" id="UP000290809"/>
    </source>
</evidence>
<name>A0A430Q0T4_SCHBO</name>
<dbReference type="PANTHER" id="PTHR15245:SF20">
    <property type="entry name" value="SYMPLEKIN"/>
    <property type="match status" value="1"/>
</dbReference>
<organism evidence="2 3">
    <name type="scientific">Schistosoma bovis</name>
    <name type="common">Blood fluke</name>
    <dbReference type="NCBI Taxonomy" id="6184"/>
    <lineage>
        <taxon>Eukaryota</taxon>
        <taxon>Metazoa</taxon>
        <taxon>Spiralia</taxon>
        <taxon>Lophotrochozoa</taxon>
        <taxon>Platyhelminthes</taxon>
        <taxon>Trematoda</taxon>
        <taxon>Digenea</taxon>
        <taxon>Strigeidida</taxon>
        <taxon>Schistosomatoidea</taxon>
        <taxon>Schistosomatidae</taxon>
        <taxon>Schistosoma</taxon>
    </lineage>
</organism>
<dbReference type="AlphaFoldDB" id="A0A430Q0T4"/>
<keyword evidence="3" id="KW-1185">Reference proteome</keyword>
<feature type="domain" description="Symplekin C-terminal" evidence="1">
    <location>
        <begin position="40"/>
        <end position="152"/>
    </location>
</feature>
<dbReference type="InterPro" id="IPR022075">
    <property type="entry name" value="Symplekin_C"/>
</dbReference>